<organism evidence="5 6">
    <name type="scientific">Anaerovorax odorimutans</name>
    <dbReference type="NCBI Taxonomy" id="109327"/>
    <lineage>
        <taxon>Bacteria</taxon>
        <taxon>Bacillati</taxon>
        <taxon>Bacillota</taxon>
        <taxon>Clostridia</taxon>
        <taxon>Peptostreptococcales</taxon>
        <taxon>Anaerovoracaceae</taxon>
        <taxon>Anaerovorax</taxon>
    </lineage>
</organism>
<evidence type="ECO:0000256" key="2">
    <source>
        <dbReference type="ARBA" id="ARBA00023125"/>
    </source>
</evidence>
<reference evidence="5 6" key="1">
    <citation type="submission" date="2022-06" db="EMBL/GenBank/DDBJ databases">
        <title>Isolation of gut microbiota from human fecal samples.</title>
        <authorList>
            <person name="Pamer E.G."/>
            <person name="Barat B."/>
            <person name="Waligurski E."/>
            <person name="Medina S."/>
            <person name="Paddock L."/>
            <person name="Mostad J."/>
        </authorList>
    </citation>
    <scope>NUCLEOTIDE SEQUENCE [LARGE SCALE GENOMIC DNA]</scope>
    <source>
        <strain evidence="5 6">SL.3.17</strain>
    </source>
</reference>
<dbReference type="InterPro" id="IPR016032">
    <property type="entry name" value="Sig_transdc_resp-reg_C-effctor"/>
</dbReference>
<gene>
    <name evidence="5" type="ORF">NE619_01425</name>
</gene>
<evidence type="ECO:0000256" key="1">
    <source>
        <dbReference type="ARBA" id="ARBA00023015"/>
    </source>
</evidence>
<accession>A0ABT1RJK6</accession>
<dbReference type="PROSITE" id="PS00622">
    <property type="entry name" value="HTH_LUXR_1"/>
    <property type="match status" value="1"/>
</dbReference>
<evidence type="ECO:0000313" key="6">
    <source>
        <dbReference type="Proteomes" id="UP001524502"/>
    </source>
</evidence>
<evidence type="ECO:0000256" key="3">
    <source>
        <dbReference type="ARBA" id="ARBA00023163"/>
    </source>
</evidence>
<evidence type="ECO:0000259" key="4">
    <source>
        <dbReference type="PROSITE" id="PS50043"/>
    </source>
</evidence>
<dbReference type="Proteomes" id="UP001524502">
    <property type="component" value="Unassembled WGS sequence"/>
</dbReference>
<dbReference type="InterPro" id="IPR000792">
    <property type="entry name" value="Tscrpt_reg_LuxR_C"/>
</dbReference>
<comment type="caution">
    <text evidence="5">The sequence shown here is derived from an EMBL/GenBank/DDBJ whole genome shotgun (WGS) entry which is preliminary data.</text>
</comment>
<name>A0ABT1RJK6_9FIRM</name>
<dbReference type="SUPFAM" id="SSF46894">
    <property type="entry name" value="C-terminal effector domain of the bipartite response regulators"/>
    <property type="match status" value="1"/>
</dbReference>
<dbReference type="RefSeq" id="WP_256130568.1">
    <property type="nucleotide sequence ID" value="NZ_JANFXK010000001.1"/>
</dbReference>
<keyword evidence="6" id="KW-1185">Reference proteome</keyword>
<dbReference type="PRINTS" id="PR00038">
    <property type="entry name" value="HTHLUXR"/>
</dbReference>
<dbReference type="SMART" id="SM00421">
    <property type="entry name" value="HTH_LUXR"/>
    <property type="match status" value="1"/>
</dbReference>
<keyword evidence="1" id="KW-0805">Transcription regulation</keyword>
<dbReference type="PANTHER" id="PTHR44688:SF16">
    <property type="entry name" value="DNA-BINDING TRANSCRIPTIONAL ACTIVATOR DEVR_DOSR"/>
    <property type="match status" value="1"/>
</dbReference>
<dbReference type="Gene3D" id="1.10.10.10">
    <property type="entry name" value="Winged helix-like DNA-binding domain superfamily/Winged helix DNA-binding domain"/>
    <property type="match status" value="1"/>
</dbReference>
<proteinExistence type="predicted"/>
<keyword evidence="2" id="KW-0238">DNA-binding</keyword>
<protein>
    <submittedName>
        <fullName evidence="5">Helix-turn-helix transcriptional regulator</fullName>
    </submittedName>
</protein>
<dbReference type="InterPro" id="IPR036388">
    <property type="entry name" value="WH-like_DNA-bd_sf"/>
</dbReference>
<dbReference type="PANTHER" id="PTHR44688">
    <property type="entry name" value="DNA-BINDING TRANSCRIPTIONAL ACTIVATOR DEVR_DOSR"/>
    <property type="match status" value="1"/>
</dbReference>
<dbReference type="EMBL" id="JANFXK010000001">
    <property type="protein sequence ID" value="MCQ4635376.1"/>
    <property type="molecule type" value="Genomic_DNA"/>
</dbReference>
<evidence type="ECO:0000313" key="5">
    <source>
        <dbReference type="EMBL" id="MCQ4635376.1"/>
    </source>
</evidence>
<feature type="domain" description="HTH luxR-type" evidence="4">
    <location>
        <begin position="304"/>
        <end position="366"/>
    </location>
</feature>
<dbReference type="CDD" id="cd06170">
    <property type="entry name" value="LuxR_C_like"/>
    <property type="match status" value="1"/>
</dbReference>
<sequence>MGTFLDNKELLYLNQILAELHDDDDYEKAFKNFLAKLKELILFEKGDIYFYKKKDGQIIFEDFIFVDWGEKDLQSYLGRYCGIDDVLPIVSNDQPMMFRSSDVFIFDERKKTRYYNELLRPAGMNHSIEGNLYVGENGYVGGIGIHRPEKYKDFSDKDLEILKMARPHLANIAKRFQNTREQINSYLFELPLLSNIQGMGICIWDYDLKLLDCNLEKNPTIQYQHIEELMRTLITLCKSLRGKLASGENILTAREGASARSRIAIDRATYFAEVVFVWEKSMETGKFIATVYDYSSLFENILAEVKDRYGLTEREYEVMQCMFKGMNNLEISKKLFISVPTVKKHLTNIYNKMDIEGKHQILGTIL</sequence>
<keyword evidence="3" id="KW-0804">Transcription</keyword>
<dbReference type="PROSITE" id="PS50043">
    <property type="entry name" value="HTH_LUXR_2"/>
    <property type="match status" value="1"/>
</dbReference>
<dbReference type="Pfam" id="PF00196">
    <property type="entry name" value="GerE"/>
    <property type="match status" value="1"/>
</dbReference>